<dbReference type="RefSeq" id="XP_027617259.1">
    <property type="nucleotide sequence ID" value="XM_027761458.1"/>
</dbReference>
<dbReference type="EMBL" id="BFAD01000009">
    <property type="protein sequence ID" value="GBE86346.1"/>
    <property type="molecule type" value="Genomic_DNA"/>
</dbReference>
<keyword evidence="3" id="KW-1185">Reference proteome</keyword>
<proteinExistence type="predicted"/>
<organism evidence="2 3">
    <name type="scientific">Sparassis crispa</name>
    <dbReference type="NCBI Taxonomy" id="139825"/>
    <lineage>
        <taxon>Eukaryota</taxon>
        <taxon>Fungi</taxon>
        <taxon>Dikarya</taxon>
        <taxon>Basidiomycota</taxon>
        <taxon>Agaricomycotina</taxon>
        <taxon>Agaricomycetes</taxon>
        <taxon>Polyporales</taxon>
        <taxon>Sparassidaceae</taxon>
        <taxon>Sparassis</taxon>
    </lineage>
</organism>
<feature type="region of interest" description="Disordered" evidence="1">
    <location>
        <begin position="1"/>
        <end position="21"/>
    </location>
</feature>
<gene>
    <name evidence="2" type="ORF">SCP_0902250</name>
</gene>
<dbReference type="Proteomes" id="UP000287166">
    <property type="component" value="Unassembled WGS sequence"/>
</dbReference>
<reference evidence="2 3" key="1">
    <citation type="journal article" date="2018" name="Sci. Rep.">
        <title>Genome sequence of the cauliflower mushroom Sparassis crispa (Hanabiratake) and its association with beneficial usage.</title>
        <authorList>
            <person name="Kiyama R."/>
            <person name="Furutani Y."/>
            <person name="Kawaguchi K."/>
            <person name="Nakanishi T."/>
        </authorList>
    </citation>
    <scope>NUCLEOTIDE SEQUENCE [LARGE SCALE GENOMIC DNA]</scope>
</reference>
<dbReference type="AlphaFoldDB" id="A0A401GVV3"/>
<evidence type="ECO:0000256" key="1">
    <source>
        <dbReference type="SAM" id="MobiDB-lite"/>
    </source>
</evidence>
<comment type="caution">
    <text evidence="2">The sequence shown here is derived from an EMBL/GenBank/DDBJ whole genome shotgun (WGS) entry which is preliminary data.</text>
</comment>
<sequence length="81" mass="8826">MSAGTSEGNSAAGRPTGFSGYLKATGVSVPTRRVESGATRVGTALLDVTGCDSRDWEELCQRNSRGFRFKYPGWFLKKIYD</sequence>
<evidence type="ECO:0000313" key="3">
    <source>
        <dbReference type="Proteomes" id="UP000287166"/>
    </source>
</evidence>
<name>A0A401GVV3_9APHY</name>
<dbReference type="InParanoid" id="A0A401GVV3"/>
<protein>
    <submittedName>
        <fullName evidence="2">Uncharacterized protein</fullName>
    </submittedName>
</protein>
<dbReference type="GeneID" id="38783263"/>
<evidence type="ECO:0000313" key="2">
    <source>
        <dbReference type="EMBL" id="GBE86346.1"/>
    </source>
</evidence>
<accession>A0A401GVV3</accession>